<evidence type="ECO:0000313" key="2">
    <source>
        <dbReference type="EMBL" id="ALH81241.1"/>
    </source>
</evidence>
<gene>
    <name evidence="2" type="ORF">AN936_12960</name>
</gene>
<dbReference type="Proteomes" id="UP000058074">
    <property type="component" value="Chromosome"/>
</dbReference>
<feature type="transmembrane region" description="Helical" evidence="1">
    <location>
        <begin position="54"/>
        <end position="82"/>
    </location>
</feature>
<keyword evidence="1" id="KW-0472">Membrane</keyword>
<accession>A0A0N9UN67</accession>
<dbReference type="KEGG" id="smag:AN936_12960"/>
<keyword evidence="1" id="KW-1133">Transmembrane helix</keyword>
<protein>
    <submittedName>
        <fullName evidence="2">Uncharacterized protein</fullName>
    </submittedName>
</protein>
<dbReference type="RefSeq" id="WP_034953538.1">
    <property type="nucleotide sequence ID" value="NZ_CP012700.1"/>
</dbReference>
<evidence type="ECO:0000256" key="1">
    <source>
        <dbReference type="SAM" id="Phobius"/>
    </source>
</evidence>
<feature type="transmembrane region" description="Helical" evidence="1">
    <location>
        <begin position="12"/>
        <end position="34"/>
    </location>
</feature>
<sequence>MSDTPLRASIMTWGWTLSVFLLASYLICIGFGLLAPAQFRMHEAWAPWLPGFEWLTLTGFIAGAIGSFLYGWYIAGLAVPLYRFFRARNR</sequence>
<dbReference type="EMBL" id="CP012700">
    <property type="protein sequence ID" value="ALH81241.1"/>
    <property type="molecule type" value="Genomic_DNA"/>
</dbReference>
<dbReference type="PATRIC" id="fig|33050.5.peg.2673"/>
<name>A0A0N9UN67_SPHMC</name>
<proteinExistence type="predicted"/>
<evidence type="ECO:0000313" key="3">
    <source>
        <dbReference type="Proteomes" id="UP000058074"/>
    </source>
</evidence>
<organism evidence="2 3">
    <name type="scientific">Sphingopyxis macrogoltabida</name>
    <name type="common">Sphingomonas macrogoltabidus</name>
    <dbReference type="NCBI Taxonomy" id="33050"/>
    <lineage>
        <taxon>Bacteria</taxon>
        <taxon>Pseudomonadati</taxon>
        <taxon>Pseudomonadota</taxon>
        <taxon>Alphaproteobacteria</taxon>
        <taxon>Sphingomonadales</taxon>
        <taxon>Sphingomonadaceae</taxon>
        <taxon>Sphingopyxis</taxon>
    </lineage>
</organism>
<keyword evidence="1" id="KW-0812">Transmembrane</keyword>
<dbReference type="OrthoDB" id="9154118at2"/>
<dbReference type="AlphaFoldDB" id="A0A0N9UN67"/>
<reference evidence="2 3" key="1">
    <citation type="journal article" date="2015" name="Genome Announc.">
        <title>Complete Genome Sequence of Polypropylene Glycol- and Polyethylene Glycol-Degrading Sphingopyxis macrogoltabida Strain EY-1.</title>
        <authorList>
            <person name="Ohtsubo Y."/>
            <person name="Nagata Y."/>
            <person name="Numata M."/>
            <person name="Tsuchikane K."/>
            <person name="Hosoyama A."/>
            <person name="Yamazoe A."/>
            <person name="Tsuda M."/>
            <person name="Fujita N."/>
            <person name="Kawai F."/>
        </authorList>
    </citation>
    <scope>NUCLEOTIDE SEQUENCE [LARGE SCALE GENOMIC DNA]</scope>
    <source>
        <strain evidence="2 3">EY-1</strain>
    </source>
</reference>